<accession>I8T566</accession>
<comment type="caution">
    <text evidence="3">The sequence shown here is derived from an EMBL/GenBank/DDBJ whole genome shotgun (WGS) entry which is preliminary data.</text>
</comment>
<gene>
    <name evidence="3" type="ORF">WQQ_26270</name>
</gene>
<keyword evidence="4" id="KW-1185">Reference proteome</keyword>
<keyword evidence="1" id="KW-0175">Coiled coil</keyword>
<dbReference type="EMBL" id="AKGD01000002">
    <property type="protein sequence ID" value="EIT69045.1"/>
    <property type="molecule type" value="Genomic_DNA"/>
</dbReference>
<evidence type="ECO:0000256" key="2">
    <source>
        <dbReference type="SAM" id="MobiDB-lite"/>
    </source>
</evidence>
<reference evidence="3 4" key="1">
    <citation type="journal article" date="2012" name="J. Bacteriol.">
        <title>Genome Sequence of n-Alkane-Degrading Hydrocarboniphaga effusa Strain AP103T (ATCC BAA-332T).</title>
        <authorList>
            <person name="Chang H.K."/>
            <person name="Zylstra G.J."/>
            <person name="Chae J.C."/>
        </authorList>
    </citation>
    <scope>NUCLEOTIDE SEQUENCE [LARGE SCALE GENOMIC DNA]</scope>
    <source>
        <strain evidence="3 4">AP103</strain>
    </source>
</reference>
<dbReference type="STRING" id="1172194.WQQ_26270"/>
<evidence type="ECO:0000313" key="3">
    <source>
        <dbReference type="EMBL" id="EIT69045.1"/>
    </source>
</evidence>
<name>I8T566_9GAMM</name>
<feature type="coiled-coil region" evidence="1">
    <location>
        <begin position="120"/>
        <end position="147"/>
    </location>
</feature>
<sequence>MGSKDVEARTAIRACYTAADEKERAERDAVAQDAENERLLKKQAEENARRIEQAALDEEQRQKKRDADQEQRDRVAEQKRIDDERRAREEKKRYMENQQKSADRRDKALDDYWKQVQEDAQVSEARYKDFDRKTEQLEQNKAASEERKSGLIADARRLVESRFGVPAPAPSRSGGPRSAAELESQLDTIGVIGDRYYSARGQANFASIPMALVKDITRVTFQNVMAIEHVIDDFNRTGSASAEPLDRALGAYGEVFSVENLLRRTVADNVVSNTLQANDTLEFLPSTWTVAIESVGQDDIVEMVQPPASDLYDKLAETWLWPR</sequence>
<evidence type="ECO:0000256" key="1">
    <source>
        <dbReference type="SAM" id="Coils"/>
    </source>
</evidence>
<protein>
    <submittedName>
        <fullName evidence="3">Uncharacterized protein</fullName>
    </submittedName>
</protein>
<evidence type="ECO:0000313" key="4">
    <source>
        <dbReference type="Proteomes" id="UP000003704"/>
    </source>
</evidence>
<dbReference type="PATRIC" id="fig|1172194.4.peg.2540"/>
<feature type="region of interest" description="Disordered" evidence="2">
    <location>
        <begin position="52"/>
        <end position="107"/>
    </location>
</feature>
<dbReference type="AlphaFoldDB" id="I8T566"/>
<organism evidence="3 4">
    <name type="scientific">Hydrocarboniphaga effusa AP103</name>
    <dbReference type="NCBI Taxonomy" id="1172194"/>
    <lineage>
        <taxon>Bacteria</taxon>
        <taxon>Pseudomonadati</taxon>
        <taxon>Pseudomonadota</taxon>
        <taxon>Gammaproteobacteria</taxon>
        <taxon>Nevskiales</taxon>
        <taxon>Nevskiaceae</taxon>
        <taxon>Hydrocarboniphaga</taxon>
    </lineage>
</organism>
<proteinExistence type="predicted"/>
<dbReference type="Proteomes" id="UP000003704">
    <property type="component" value="Unassembled WGS sequence"/>
</dbReference>